<reference evidence="6" key="1">
    <citation type="journal article" date="2021" name="PeerJ">
        <title>Extensive microbial diversity within the chicken gut microbiome revealed by metagenomics and culture.</title>
        <authorList>
            <person name="Gilroy R."/>
            <person name="Ravi A."/>
            <person name="Getino M."/>
            <person name="Pursley I."/>
            <person name="Horton D.L."/>
            <person name="Alikhan N.F."/>
            <person name="Baker D."/>
            <person name="Gharbi K."/>
            <person name="Hall N."/>
            <person name="Watson M."/>
            <person name="Adriaenssens E.M."/>
            <person name="Foster-Nyarko E."/>
            <person name="Jarju S."/>
            <person name="Secka A."/>
            <person name="Antonio M."/>
            <person name="Oren A."/>
            <person name="Chaudhuri R.R."/>
            <person name="La Ragione R."/>
            <person name="Hildebrand F."/>
            <person name="Pallen M.J."/>
        </authorList>
    </citation>
    <scope>NUCLEOTIDE SEQUENCE</scope>
    <source>
        <strain evidence="6">USAMLcec3-2134</strain>
    </source>
</reference>
<dbReference type="InterPro" id="IPR027417">
    <property type="entry name" value="P-loop_NTPase"/>
</dbReference>
<protein>
    <submittedName>
        <fullName evidence="6">PrpR N-terminal domain-containing protein</fullName>
    </submittedName>
</protein>
<dbReference type="SUPFAM" id="SSF159800">
    <property type="entry name" value="PrpR receptor domain-like"/>
    <property type="match status" value="1"/>
</dbReference>
<dbReference type="InterPro" id="IPR058031">
    <property type="entry name" value="AAA_lid_NorR"/>
</dbReference>
<feature type="domain" description="Sigma-54 factor interaction" evidence="5">
    <location>
        <begin position="308"/>
        <end position="513"/>
    </location>
</feature>
<dbReference type="InterPro" id="IPR002197">
    <property type="entry name" value="HTH_Fis"/>
</dbReference>
<gene>
    <name evidence="6" type="ORF">H9763_12270</name>
</gene>
<dbReference type="Pfam" id="PF02954">
    <property type="entry name" value="HTH_8"/>
    <property type="match status" value="1"/>
</dbReference>
<dbReference type="PANTHER" id="PTHR32071">
    <property type="entry name" value="TRANSCRIPTIONAL REGULATORY PROTEIN"/>
    <property type="match status" value="1"/>
</dbReference>
<evidence type="ECO:0000256" key="2">
    <source>
        <dbReference type="ARBA" id="ARBA00022840"/>
    </source>
</evidence>
<reference evidence="6" key="2">
    <citation type="submission" date="2021-04" db="EMBL/GenBank/DDBJ databases">
        <authorList>
            <person name="Gilroy R."/>
        </authorList>
    </citation>
    <scope>NUCLEOTIDE SEQUENCE</scope>
    <source>
        <strain evidence="6">USAMLcec3-2134</strain>
    </source>
</reference>
<dbReference type="InterPro" id="IPR002078">
    <property type="entry name" value="Sigma_54_int"/>
</dbReference>
<keyword evidence="1" id="KW-0547">Nucleotide-binding</keyword>
<dbReference type="AlphaFoldDB" id="A0A9D2MST9"/>
<evidence type="ECO:0000313" key="7">
    <source>
        <dbReference type="Proteomes" id="UP000886883"/>
    </source>
</evidence>
<dbReference type="GO" id="GO:0006355">
    <property type="term" value="P:regulation of DNA-templated transcription"/>
    <property type="evidence" value="ECO:0007669"/>
    <property type="project" value="InterPro"/>
</dbReference>
<evidence type="ECO:0000313" key="6">
    <source>
        <dbReference type="EMBL" id="HJB92222.1"/>
    </source>
</evidence>
<dbReference type="Proteomes" id="UP000886883">
    <property type="component" value="Unassembled WGS sequence"/>
</dbReference>
<dbReference type="Pfam" id="PF25601">
    <property type="entry name" value="AAA_lid_14"/>
    <property type="match status" value="1"/>
</dbReference>
<dbReference type="Pfam" id="PF06506">
    <property type="entry name" value="PrpR_N"/>
    <property type="match status" value="1"/>
</dbReference>
<evidence type="ECO:0000256" key="1">
    <source>
        <dbReference type="ARBA" id="ARBA00022741"/>
    </source>
</evidence>
<dbReference type="PROSITE" id="PS50045">
    <property type="entry name" value="SIGMA54_INTERACT_4"/>
    <property type="match status" value="1"/>
</dbReference>
<keyword evidence="3" id="KW-0805">Transcription regulation</keyword>
<keyword evidence="2" id="KW-0067">ATP-binding</keyword>
<dbReference type="GO" id="GO:0000156">
    <property type="term" value="F:phosphorelay response regulator activity"/>
    <property type="evidence" value="ECO:0007669"/>
    <property type="project" value="InterPro"/>
</dbReference>
<keyword evidence="4" id="KW-0804">Transcription</keyword>
<dbReference type="Gene3D" id="1.10.10.60">
    <property type="entry name" value="Homeodomain-like"/>
    <property type="match status" value="1"/>
</dbReference>
<dbReference type="Pfam" id="PF00158">
    <property type="entry name" value="Sigma54_activat"/>
    <property type="match status" value="1"/>
</dbReference>
<dbReference type="GO" id="GO:0043565">
    <property type="term" value="F:sequence-specific DNA binding"/>
    <property type="evidence" value="ECO:0007669"/>
    <property type="project" value="InterPro"/>
</dbReference>
<sequence length="589" mass="65860">MRKIRILGIAPYEGIKNLMEQAAAQREDIELDVLIGDMEAGAAIASRYSESDLDVIISRGGTAELIRARTAFPVVDIPLSVYDIFRSIKLAENYTDKYALVGFPAITKNAHFLCDMLQYNIDIHTIHNEREAADTLKKLLAEGCHMVLCDMITNSLAQQYGLTSILIASGAESIESAFDAAVQIAQSHERLKSDLLFSRMVLEDHPWPAVAFDVSGSAVFFSKTSSFPAPVMEQMRANISSVAGCGEKKIYYESSGLLYVLNGLHKVFEQRDWVVYYVNCRKVPLALTKNGIRYISREEAFDIFFNSFYGITHSTATLGMSLDQYAQSAAPLVILGETGTGKEPLARLVYAKSRLQNKPLAIIDCARIGPRGWSFLTEHNNSPFSDTGTTIYIKNTSALSDAQFAELISIITDLNLTVKNRMLFTFRYEADGSIPARCRRVLDSFSCLLLEIEPLRSHLDDMPNLASLYISNLNMRLAKEVVGIEPEGIRQLQSYSWPGNYDQFQRIMNELVFTADSPYIRAPEVSRLLRRELPAAMPLSTSLDLHRSLEEINLDILRQVLAEEGGNQSATAKRLGISRTTLWRMLQKT</sequence>
<dbReference type="InterPro" id="IPR009057">
    <property type="entry name" value="Homeodomain-like_sf"/>
</dbReference>
<dbReference type="Gene3D" id="3.40.50.2300">
    <property type="match status" value="1"/>
</dbReference>
<accession>A0A9D2MST9</accession>
<dbReference type="SUPFAM" id="SSF46689">
    <property type="entry name" value="Homeodomain-like"/>
    <property type="match status" value="1"/>
</dbReference>
<proteinExistence type="predicted"/>
<evidence type="ECO:0000259" key="5">
    <source>
        <dbReference type="PROSITE" id="PS50045"/>
    </source>
</evidence>
<dbReference type="Gene3D" id="3.40.50.10660">
    <property type="entry name" value="PrpR receptor domain-like"/>
    <property type="match status" value="1"/>
</dbReference>
<dbReference type="InterPro" id="IPR025662">
    <property type="entry name" value="Sigma_54_int_dom_ATP-bd_1"/>
</dbReference>
<dbReference type="Gene3D" id="3.40.50.300">
    <property type="entry name" value="P-loop containing nucleotide triphosphate hydrolases"/>
    <property type="match status" value="1"/>
</dbReference>
<organism evidence="6 7">
    <name type="scientific">Candidatus Eisenbergiella merdigallinarum</name>
    <dbReference type="NCBI Taxonomy" id="2838552"/>
    <lineage>
        <taxon>Bacteria</taxon>
        <taxon>Bacillati</taxon>
        <taxon>Bacillota</taxon>
        <taxon>Clostridia</taxon>
        <taxon>Lachnospirales</taxon>
        <taxon>Lachnospiraceae</taxon>
        <taxon>Eisenbergiella</taxon>
    </lineage>
</organism>
<evidence type="ECO:0000256" key="4">
    <source>
        <dbReference type="ARBA" id="ARBA00023163"/>
    </source>
</evidence>
<dbReference type="PRINTS" id="PR01590">
    <property type="entry name" value="HTHFIS"/>
</dbReference>
<comment type="caution">
    <text evidence="6">The sequence shown here is derived from an EMBL/GenBank/DDBJ whole genome shotgun (WGS) entry which is preliminary data.</text>
</comment>
<dbReference type="GO" id="GO:0005524">
    <property type="term" value="F:ATP binding"/>
    <property type="evidence" value="ECO:0007669"/>
    <property type="project" value="UniProtKB-KW"/>
</dbReference>
<dbReference type="PROSITE" id="PS00675">
    <property type="entry name" value="SIGMA54_INTERACT_1"/>
    <property type="match status" value="1"/>
</dbReference>
<dbReference type="SUPFAM" id="SSF52540">
    <property type="entry name" value="P-loop containing nucleoside triphosphate hydrolases"/>
    <property type="match status" value="1"/>
</dbReference>
<evidence type="ECO:0000256" key="3">
    <source>
        <dbReference type="ARBA" id="ARBA00023015"/>
    </source>
</evidence>
<dbReference type="EMBL" id="DWXE01000044">
    <property type="protein sequence ID" value="HJB92222.1"/>
    <property type="molecule type" value="Genomic_DNA"/>
</dbReference>
<dbReference type="InterPro" id="IPR010524">
    <property type="entry name" value="Sig_transdc_resp-reg_PrpR_N"/>
</dbReference>
<dbReference type="Gene3D" id="1.10.8.60">
    <property type="match status" value="1"/>
</dbReference>
<name>A0A9D2MST9_9FIRM</name>